<feature type="signal peptide" evidence="1">
    <location>
        <begin position="1"/>
        <end position="26"/>
    </location>
</feature>
<dbReference type="PATRIC" id="fig|1292037.4.peg.3972"/>
<evidence type="ECO:0000313" key="4">
    <source>
        <dbReference type="Proteomes" id="UP000014139"/>
    </source>
</evidence>
<gene>
    <name evidence="3" type="ORF">H480_20962</name>
</gene>
<dbReference type="Pfam" id="PF20611">
    <property type="entry name" value="DUF6801"/>
    <property type="match status" value="1"/>
</dbReference>
<keyword evidence="1" id="KW-0732">Signal</keyword>
<dbReference type="RefSeq" id="WP_003090586.1">
    <property type="nucleotide sequence ID" value="NZ_AOUO01000301.1"/>
</dbReference>
<feature type="chain" id="PRO_5004350272" description="DUF6801 domain-containing protein" evidence="1">
    <location>
        <begin position="27"/>
        <end position="198"/>
    </location>
</feature>
<evidence type="ECO:0000313" key="3">
    <source>
        <dbReference type="EMBL" id="EOD66512.1"/>
    </source>
</evidence>
<dbReference type="InterPro" id="IPR046542">
    <property type="entry name" value="DUF6801"/>
</dbReference>
<dbReference type="AlphaFoldDB" id="R1G4Z5"/>
<sequence>MGFRRFLTASTATVLVLAGTAGPARAATTYDTPPGGVLYNCTFPGVGPQPVTAVAEFTGPDGVAAGSTFPITGISGTIYLGTTTRNLMRALGYDGVRGTGMVPVTASNATLDSSTGGTIPEQYWPPLTGTIGFAAGSESFVAGGPGVIVFGTGTPFSLTLQFHRAPNNTWTTAWVSSCTLKVTSPAQNTLFSPDLLVT</sequence>
<evidence type="ECO:0000259" key="2">
    <source>
        <dbReference type="Pfam" id="PF20611"/>
    </source>
</evidence>
<protein>
    <recommendedName>
        <fullName evidence="2">DUF6801 domain-containing protein</fullName>
    </recommendedName>
</protein>
<keyword evidence="4" id="KW-1185">Reference proteome</keyword>
<proteinExistence type="predicted"/>
<accession>R1G4Z5</accession>
<dbReference type="EMBL" id="AOUO01000301">
    <property type="protein sequence ID" value="EOD66512.1"/>
    <property type="molecule type" value="Genomic_DNA"/>
</dbReference>
<evidence type="ECO:0000256" key="1">
    <source>
        <dbReference type="SAM" id="SignalP"/>
    </source>
</evidence>
<name>R1G4Z5_9PSEU</name>
<organism evidence="3 4">
    <name type="scientific">Amycolatopsis vancoresmycina DSM 44592</name>
    <dbReference type="NCBI Taxonomy" id="1292037"/>
    <lineage>
        <taxon>Bacteria</taxon>
        <taxon>Bacillati</taxon>
        <taxon>Actinomycetota</taxon>
        <taxon>Actinomycetes</taxon>
        <taxon>Pseudonocardiales</taxon>
        <taxon>Pseudonocardiaceae</taxon>
        <taxon>Amycolatopsis</taxon>
    </lineage>
</organism>
<dbReference type="OrthoDB" id="3623853at2"/>
<dbReference type="Proteomes" id="UP000014139">
    <property type="component" value="Unassembled WGS sequence"/>
</dbReference>
<reference evidence="3 4" key="1">
    <citation type="submission" date="2013-02" db="EMBL/GenBank/DDBJ databases">
        <title>Draft genome sequence of Amycolatopsis vancoresmycina strain DSM 44592T.</title>
        <authorList>
            <person name="Kumar S."/>
            <person name="Kaur N."/>
            <person name="Kaur C."/>
            <person name="Raghava G.P.S."/>
            <person name="Mayilraj S."/>
        </authorList>
    </citation>
    <scope>NUCLEOTIDE SEQUENCE [LARGE SCALE GENOMIC DNA]</scope>
    <source>
        <strain evidence="3 4">DSM 44592</strain>
    </source>
</reference>
<feature type="domain" description="DUF6801" evidence="2">
    <location>
        <begin position="39"/>
        <end position="186"/>
    </location>
</feature>
<comment type="caution">
    <text evidence="3">The sequence shown here is derived from an EMBL/GenBank/DDBJ whole genome shotgun (WGS) entry which is preliminary data.</text>
</comment>